<dbReference type="AlphaFoldDB" id="A0A6G0XFK2"/>
<organism evidence="2 3">
    <name type="scientific">Aphanomyces euteiches</name>
    <dbReference type="NCBI Taxonomy" id="100861"/>
    <lineage>
        <taxon>Eukaryota</taxon>
        <taxon>Sar</taxon>
        <taxon>Stramenopiles</taxon>
        <taxon>Oomycota</taxon>
        <taxon>Saprolegniomycetes</taxon>
        <taxon>Saprolegniales</taxon>
        <taxon>Verrucalvaceae</taxon>
        <taxon>Aphanomyces</taxon>
    </lineage>
</organism>
<proteinExistence type="predicted"/>
<name>A0A6G0XFK2_9STRA</name>
<dbReference type="Proteomes" id="UP000481153">
    <property type="component" value="Unassembled WGS sequence"/>
</dbReference>
<feature type="chain" id="PRO_5026025990" description="RxLR effector protein" evidence="1">
    <location>
        <begin position="18"/>
        <end position="149"/>
    </location>
</feature>
<evidence type="ECO:0000256" key="1">
    <source>
        <dbReference type="SAM" id="SignalP"/>
    </source>
</evidence>
<gene>
    <name evidence="2" type="ORF">Ae201684_005304</name>
</gene>
<protein>
    <recommendedName>
        <fullName evidence="4">RxLR effector protein</fullName>
    </recommendedName>
</protein>
<evidence type="ECO:0008006" key="4">
    <source>
        <dbReference type="Google" id="ProtNLM"/>
    </source>
</evidence>
<evidence type="ECO:0000313" key="2">
    <source>
        <dbReference type="EMBL" id="KAF0738933.1"/>
    </source>
</evidence>
<evidence type="ECO:0000313" key="3">
    <source>
        <dbReference type="Proteomes" id="UP000481153"/>
    </source>
</evidence>
<dbReference type="EMBL" id="VJMJ01000068">
    <property type="protein sequence ID" value="KAF0738933.1"/>
    <property type="molecule type" value="Genomic_DNA"/>
</dbReference>
<sequence length="149" mass="16847">MKTSIIVAAVALSAASAATFDMRSSRAPNKRQYAVRSKTWQGIKVGSGSDGWIKRNLRCSRQVFMKIVSLVNMKWSNFHAPLHHNTVFGIEDRVAITLHYSTHSDGLDQTAQLFGTSKTRGHVYIYQVIYILNKFYLREVVALPRTSEE</sequence>
<keyword evidence="1" id="KW-0732">Signal</keyword>
<keyword evidence="3" id="KW-1185">Reference proteome</keyword>
<dbReference type="VEuPathDB" id="FungiDB:AeMF1_006940"/>
<accession>A0A6G0XFK2</accession>
<comment type="caution">
    <text evidence="2">The sequence shown here is derived from an EMBL/GenBank/DDBJ whole genome shotgun (WGS) entry which is preliminary data.</text>
</comment>
<reference evidence="2 3" key="1">
    <citation type="submission" date="2019-07" db="EMBL/GenBank/DDBJ databases">
        <title>Genomics analysis of Aphanomyces spp. identifies a new class of oomycete effector associated with host adaptation.</title>
        <authorList>
            <person name="Gaulin E."/>
        </authorList>
    </citation>
    <scope>NUCLEOTIDE SEQUENCE [LARGE SCALE GENOMIC DNA]</scope>
    <source>
        <strain evidence="2 3">ATCC 201684</strain>
    </source>
</reference>
<feature type="signal peptide" evidence="1">
    <location>
        <begin position="1"/>
        <end position="17"/>
    </location>
</feature>